<reference evidence="2" key="1">
    <citation type="journal article" date="2021" name="bioRxiv">
        <title>Whole Genome Assembly and Annotation of Northern Wild Rice, Zizania palustris L., Supports a Whole Genome Duplication in the Zizania Genus.</title>
        <authorList>
            <person name="Haas M."/>
            <person name="Kono T."/>
            <person name="Macchietto M."/>
            <person name="Millas R."/>
            <person name="McGilp L."/>
            <person name="Shao M."/>
            <person name="Duquette J."/>
            <person name="Hirsch C.N."/>
            <person name="Kimball J."/>
        </authorList>
    </citation>
    <scope>NUCLEOTIDE SEQUENCE</scope>
    <source>
        <tissue evidence="2">Fresh leaf tissue</tissue>
    </source>
</reference>
<feature type="compositionally biased region" description="Polar residues" evidence="1">
    <location>
        <begin position="1"/>
        <end position="10"/>
    </location>
</feature>
<sequence>MTTTASSSCSIGKETLDTPRSDLGRSALTHRRRARADYECRWWREARDGARIDARGVPYADAGGVASMTTSRRRARSVVTVTMALKEEPEGSRGNGFTGRNGPSWDLGLEIEVPFEQRPSAFHFLFLITTARQ</sequence>
<gene>
    <name evidence="2" type="ORF">GUJ93_ZPchr0009g1804</name>
</gene>
<keyword evidence="3" id="KW-1185">Reference proteome</keyword>
<evidence type="ECO:0000313" key="2">
    <source>
        <dbReference type="EMBL" id="KAG8048540.1"/>
    </source>
</evidence>
<evidence type="ECO:0000256" key="1">
    <source>
        <dbReference type="SAM" id="MobiDB-lite"/>
    </source>
</evidence>
<dbReference type="EMBL" id="JAAALK010000289">
    <property type="protein sequence ID" value="KAG8048540.1"/>
    <property type="molecule type" value="Genomic_DNA"/>
</dbReference>
<dbReference type="Proteomes" id="UP000729402">
    <property type="component" value="Unassembled WGS sequence"/>
</dbReference>
<feature type="compositionally biased region" description="Basic and acidic residues" evidence="1">
    <location>
        <begin position="14"/>
        <end position="23"/>
    </location>
</feature>
<accession>A0A8J5V2G2</accession>
<feature type="region of interest" description="Disordered" evidence="1">
    <location>
        <begin position="1"/>
        <end position="23"/>
    </location>
</feature>
<name>A0A8J5V2G2_ZIZPA</name>
<evidence type="ECO:0000313" key="3">
    <source>
        <dbReference type="Proteomes" id="UP000729402"/>
    </source>
</evidence>
<dbReference type="AlphaFoldDB" id="A0A8J5V2G2"/>
<reference evidence="2" key="2">
    <citation type="submission" date="2021-02" db="EMBL/GenBank/DDBJ databases">
        <authorList>
            <person name="Kimball J.A."/>
            <person name="Haas M.W."/>
            <person name="Macchietto M."/>
            <person name="Kono T."/>
            <person name="Duquette J."/>
            <person name="Shao M."/>
        </authorList>
    </citation>
    <scope>NUCLEOTIDE SEQUENCE</scope>
    <source>
        <tissue evidence="2">Fresh leaf tissue</tissue>
    </source>
</reference>
<protein>
    <submittedName>
        <fullName evidence="2">Uncharacterized protein</fullName>
    </submittedName>
</protein>
<proteinExistence type="predicted"/>
<comment type="caution">
    <text evidence="2">The sequence shown here is derived from an EMBL/GenBank/DDBJ whole genome shotgun (WGS) entry which is preliminary data.</text>
</comment>
<organism evidence="2 3">
    <name type="scientific">Zizania palustris</name>
    <name type="common">Northern wild rice</name>
    <dbReference type="NCBI Taxonomy" id="103762"/>
    <lineage>
        <taxon>Eukaryota</taxon>
        <taxon>Viridiplantae</taxon>
        <taxon>Streptophyta</taxon>
        <taxon>Embryophyta</taxon>
        <taxon>Tracheophyta</taxon>
        <taxon>Spermatophyta</taxon>
        <taxon>Magnoliopsida</taxon>
        <taxon>Liliopsida</taxon>
        <taxon>Poales</taxon>
        <taxon>Poaceae</taxon>
        <taxon>BOP clade</taxon>
        <taxon>Oryzoideae</taxon>
        <taxon>Oryzeae</taxon>
        <taxon>Zizaniinae</taxon>
        <taxon>Zizania</taxon>
    </lineage>
</organism>